<gene>
    <name evidence="2" type="ORF">Focb16_v005310</name>
</gene>
<evidence type="ECO:0000259" key="1">
    <source>
        <dbReference type="Pfam" id="PF06985"/>
    </source>
</evidence>
<dbReference type="PANTHER" id="PTHR33112:SF1">
    <property type="entry name" value="HETEROKARYON INCOMPATIBILITY DOMAIN-CONTAINING PROTEIN"/>
    <property type="match status" value="1"/>
</dbReference>
<evidence type="ECO:0000313" key="3">
    <source>
        <dbReference type="Proteomes" id="UP000320707"/>
    </source>
</evidence>
<dbReference type="AlphaFoldDB" id="A0A559LLZ8"/>
<evidence type="ECO:0000313" key="2">
    <source>
        <dbReference type="EMBL" id="TVY75307.1"/>
    </source>
</evidence>
<protein>
    <recommendedName>
        <fullName evidence="1">Heterokaryon incompatibility domain-containing protein</fullName>
    </recommendedName>
</protein>
<dbReference type="Proteomes" id="UP000320707">
    <property type="component" value="Unassembled WGS sequence"/>
</dbReference>
<sequence>MSSMLAPNALKRNTSQLPAVIQHAIELTGNIRERYLWVDRLCIVQYGPQKQSECMRMDEIYSGAYVTMIAAAEGGLFRNYGKTSKRSVNKTSHKYKMSHDACIIRCHQELTLSRWSNRAWTYQE</sequence>
<dbReference type="Pfam" id="PF06985">
    <property type="entry name" value="HET"/>
    <property type="match status" value="1"/>
</dbReference>
<comment type="caution">
    <text evidence="2">The sequence shown here is derived from an EMBL/GenBank/DDBJ whole genome shotgun (WGS) entry which is preliminary data.</text>
</comment>
<dbReference type="EMBL" id="SRMI01000003">
    <property type="protein sequence ID" value="TVY75307.1"/>
    <property type="molecule type" value="Genomic_DNA"/>
</dbReference>
<reference evidence="2 3" key="1">
    <citation type="journal article" date="2019" name="Microbiol. Resour. Announc.">
        <title>High-quality draft genome sequence of Fusarium oxysporum f. sp. cubense strain 160527, a causal agent of Panama disease.</title>
        <authorList>
            <person name="Asai S."/>
            <person name="Ayukawa Y."/>
            <person name="Gan P."/>
            <person name="Masuda S."/>
            <person name="Komatsu K."/>
            <person name="Shirasu K."/>
            <person name="Arie T."/>
        </authorList>
    </citation>
    <scope>NUCLEOTIDE SEQUENCE [LARGE SCALE GENOMIC DNA]</scope>
    <source>
        <strain evidence="2 3">160527</strain>
    </source>
</reference>
<dbReference type="InterPro" id="IPR010730">
    <property type="entry name" value="HET"/>
</dbReference>
<accession>A0A559LLZ8</accession>
<name>A0A559LLZ8_FUSOC</name>
<dbReference type="PANTHER" id="PTHR33112">
    <property type="entry name" value="DOMAIN PROTEIN, PUTATIVE-RELATED"/>
    <property type="match status" value="1"/>
</dbReference>
<proteinExistence type="predicted"/>
<organism evidence="2 3">
    <name type="scientific">Fusarium oxysporum f. sp. cubense</name>
    <dbReference type="NCBI Taxonomy" id="61366"/>
    <lineage>
        <taxon>Eukaryota</taxon>
        <taxon>Fungi</taxon>
        <taxon>Dikarya</taxon>
        <taxon>Ascomycota</taxon>
        <taxon>Pezizomycotina</taxon>
        <taxon>Sordariomycetes</taxon>
        <taxon>Hypocreomycetidae</taxon>
        <taxon>Hypocreales</taxon>
        <taxon>Nectriaceae</taxon>
        <taxon>Fusarium</taxon>
        <taxon>Fusarium oxysporum species complex</taxon>
    </lineage>
</organism>
<feature type="domain" description="Heterokaryon incompatibility" evidence="1">
    <location>
        <begin position="11"/>
        <end position="124"/>
    </location>
</feature>